<dbReference type="PANTHER" id="PTHR11839">
    <property type="entry name" value="UDP/ADP-SUGAR PYROPHOSPHATASE"/>
    <property type="match status" value="1"/>
</dbReference>
<dbReference type="PROSITE" id="PS51462">
    <property type="entry name" value="NUDIX"/>
    <property type="match status" value="1"/>
</dbReference>
<dbReference type="EMBL" id="PYFT01000001">
    <property type="protein sequence ID" value="PSR53979.1"/>
    <property type="molecule type" value="Genomic_DNA"/>
</dbReference>
<evidence type="ECO:0000313" key="12">
    <source>
        <dbReference type="EMBL" id="PSR53979.1"/>
    </source>
</evidence>
<comment type="caution">
    <text evidence="12">The sequence shown here is derived from an EMBL/GenBank/DDBJ whole genome shotgun (WGS) entry which is preliminary data.</text>
</comment>
<accession>A0A2T2YEP4</accession>
<evidence type="ECO:0000256" key="2">
    <source>
        <dbReference type="ARBA" id="ARBA00001946"/>
    </source>
</evidence>
<dbReference type="OrthoDB" id="1523642at2"/>
<dbReference type="GO" id="GO:0005829">
    <property type="term" value="C:cytosol"/>
    <property type="evidence" value="ECO:0007669"/>
    <property type="project" value="TreeGrafter"/>
</dbReference>
<evidence type="ECO:0000256" key="6">
    <source>
        <dbReference type="ARBA" id="ARBA00022801"/>
    </source>
</evidence>
<dbReference type="GO" id="GO:0006753">
    <property type="term" value="P:nucleoside phosphate metabolic process"/>
    <property type="evidence" value="ECO:0007669"/>
    <property type="project" value="TreeGrafter"/>
</dbReference>
<evidence type="ECO:0000256" key="4">
    <source>
        <dbReference type="ARBA" id="ARBA00011738"/>
    </source>
</evidence>
<dbReference type="SUPFAM" id="SSF55811">
    <property type="entry name" value="Nudix"/>
    <property type="match status" value="1"/>
</dbReference>
<evidence type="ECO:0000256" key="3">
    <source>
        <dbReference type="ARBA" id="ARBA00007275"/>
    </source>
</evidence>
<dbReference type="NCBIfam" id="TIGR00052">
    <property type="entry name" value="nudix-type nucleoside diphosphatase, YffH/AdpP family"/>
    <property type="match status" value="1"/>
</dbReference>
<feature type="binding site" evidence="9">
    <location>
        <position position="70"/>
    </location>
    <ligand>
        <name>Mg(2+)</name>
        <dbReference type="ChEBI" id="CHEBI:18420"/>
        <label>1</label>
    </ligand>
</feature>
<dbReference type="PANTHER" id="PTHR11839:SF18">
    <property type="entry name" value="NUDIX HYDROLASE DOMAIN-CONTAINING PROTEIN"/>
    <property type="match status" value="1"/>
</dbReference>
<evidence type="ECO:0000313" key="13">
    <source>
        <dbReference type="Proteomes" id="UP000240357"/>
    </source>
</evidence>
<keyword evidence="9" id="KW-0479">Metal-binding</keyword>
<dbReference type="GO" id="GO:0019144">
    <property type="term" value="F:ADP-sugar diphosphatase activity"/>
    <property type="evidence" value="ECO:0007669"/>
    <property type="project" value="TreeGrafter"/>
</dbReference>
<sequence length="173" mass="19502">MKIVDKRVVYDGFYKLYKVKLETDGTILEREIFDTGQAVAALVFDTVRQRYIFVEQYRLATNTDVLEIVAGMHDKPSESLEDATRREIEEETGYTVDKITSIASYYSSPGAFAEKLTIFYAEVSKKASEGGGLADEHEDIKIVEVAPADLENLTIEDGKTLIAIQWALLHKQQ</sequence>
<reference evidence="12 13" key="1">
    <citation type="submission" date="2018-03" db="EMBL/GenBank/DDBJ databases">
        <title>Adhaeribacter sp. HMF7605 Genome sequencing and assembly.</title>
        <authorList>
            <person name="Kang H."/>
            <person name="Kang J."/>
            <person name="Cha I."/>
            <person name="Kim H."/>
            <person name="Joh K."/>
        </authorList>
    </citation>
    <scope>NUCLEOTIDE SEQUENCE [LARGE SCALE GENOMIC DNA]</scope>
    <source>
        <strain evidence="12 13">HMF7605</strain>
    </source>
</reference>
<evidence type="ECO:0000256" key="9">
    <source>
        <dbReference type="PIRSR" id="PIRSR604385-2"/>
    </source>
</evidence>
<evidence type="ECO:0000256" key="5">
    <source>
        <dbReference type="ARBA" id="ARBA00016377"/>
    </source>
</evidence>
<proteinExistence type="inferred from homology"/>
<dbReference type="AlphaFoldDB" id="A0A2T2YEP4"/>
<keyword evidence="9" id="KW-0460">Magnesium</keyword>
<dbReference type="RefSeq" id="WP_106929179.1">
    <property type="nucleotide sequence ID" value="NZ_PYFT01000001.1"/>
</dbReference>
<dbReference type="Gene3D" id="3.90.79.10">
    <property type="entry name" value="Nucleoside Triphosphate Pyrophosphohydrolase"/>
    <property type="match status" value="1"/>
</dbReference>
<comment type="similarity">
    <text evidence="3">Belongs to the Nudix hydrolase family. NudK subfamily.</text>
</comment>
<dbReference type="GO" id="GO:0019693">
    <property type="term" value="P:ribose phosphate metabolic process"/>
    <property type="evidence" value="ECO:0007669"/>
    <property type="project" value="TreeGrafter"/>
</dbReference>
<protein>
    <recommendedName>
        <fullName evidence="5">GDP-mannose pyrophosphatase</fullName>
    </recommendedName>
    <alternativeName>
        <fullName evidence="7">GDP-mannose hydrolase</fullName>
    </alternativeName>
    <alternativeName>
        <fullName evidence="8">GDPMK</fullName>
    </alternativeName>
</protein>
<name>A0A2T2YEP4_9BACT</name>
<feature type="binding site" evidence="9">
    <location>
        <position position="87"/>
    </location>
    <ligand>
        <name>Mg(2+)</name>
        <dbReference type="ChEBI" id="CHEBI:18420"/>
        <label>1</label>
    </ligand>
</feature>
<dbReference type="Pfam" id="PF00293">
    <property type="entry name" value="NUDIX"/>
    <property type="match status" value="1"/>
</dbReference>
<evidence type="ECO:0000256" key="10">
    <source>
        <dbReference type="PIRSR" id="PIRSR604385-3"/>
    </source>
</evidence>
<comment type="cofactor">
    <cofactor evidence="2 9">
        <name>Mg(2+)</name>
        <dbReference type="ChEBI" id="CHEBI:18420"/>
    </cofactor>
</comment>
<dbReference type="GO" id="GO:0046872">
    <property type="term" value="F:metal ion binding"/>
    <property type="evidence" value="ECO:0007669"/>
    <property type="project" value="UniProtKB-KW"/>
</dbReference>
<evidence type="ECO:0000256" key="7">
    <source>
        <dbReference type="ARBA" id="ARBA00032162"/>
    </source>
</evidence>
<keyword evidence="6" id="KW-0378">Hydrolase</keyword>
<comment type="subunit">
    <text evidence="4">Homodimer.</text>
</comment>
<dbReference type="InterPro" id="IPR015797">
    <property type="entry name" value="NUDIX_hydrolase-like_dom_sf"/>
</dbReference>
<feature type="domain" description="Nudix hydrolase" evidence="11">
    <location>
        <begin position="34"/>
        <end position="168"/>
    </location>
</feature>
<gene>
    <name evidence="12" type="ORF">AHMF7605_10840</name>
</gene>
<dbReference type="InterPro" id="IPR004385">
    <property type="entry name" value="NDP_pyrophosphatase"/>
</dbReference>
<evidence type="ECO:0000256" key="8">
    <source>
        <dbReference type="ARBA" id="ARBA00032272"/>
    </source>
</evidence>
<feature type="binding site" evidence="9">
    <location>
        <position position="91"/>
    </location>
    <ligand>
        <name>Mg(2+)</name>
        <dbReference type="ChEBI" id="CHEBI:18420"/>
        <label>1</label>
    </ligand>
</feature>
<organism evidence="12 13">
    <name type="scientific">Adhaeribacter arboris</name>
    <dbReference type="NCBI Taxonomy" id="2072846"/>
    <lineage>
        <taxon>Bacteria</taxon>
        <taxon>Pseudomonadati</taxon>
        <taxon>Bacteroidota</taxon>
        <taxon>Cytophagia</taxon>
        <taxon>Cytophagales</taxon>
        <taxon>Hymenobacteraceae</taxon>
        <taxon>Adhaeribacter</taxon>
    </lineage>
</organism>
<evidence type="ECO:0000259" key="11">
    <source>
        <dbReference type="PROSITE" id="PS51462"/>
    </source>
</evidence>
<dbReference type="Proteomes" id="UP000240357">
    <property type="component" value="Unassembled WGS sequence"/>
</dbReference>
<evidence type="ECO:0000256" key="1">
    <source>
        <dbReference type="ARBA" id="ARBA00000847"/>
    </source>
</evidence>
<feature type="short sequence motif" description="Nudix box" evidence="10">
    <location>
        <begin position="71"/>
        <end position="94"/>
    </location>
</feature>
<feature type="binding site" evidence="9">
    <location>
        <position position="138"/>
    </location>
    <ligand>
        <name>Mg(2+)</name>
        <dbReference type="ChEBI" id="CHEBI:18420"/>
        <label>1</label>
    </ligand>
</feature>
<keyword evidence="13" id="KW-1185">Reference proteome</keyword>
<comment type="catalytic activity">
    <reaction evidence="1">
        <text>GDP-alpha-D-mannose + H2O = alpha-D-mannose 1-phosphate + GMP + 2 H(+)</text>
        <dbReference type="Rhea" id="RHEA:27978"/>
        <dbReference type="ChEBI" id="CHEBI:15377"/>
        <dbReference type="ChEBI" id="CHEBI:15378"/>
        <dbReference type="ChEBI" id="CHEBI:57527"/>
        <dbReference type="ChEBI" id="CHEBI:58115"/>
        <dbReference type="ChEBI" id="CHEBI:58409"/>
    </reaction>
</comment>
<dbReference type="InterPro" id="IPR000086">
    <property type="entry name" value="NUDIX_hydrolase_dom"/>
</dbReference>